<sequence>MKDIKLLISITLDNIYCQSSVDISFSVIDYVLLSTNLAVKYCAAFLLMSHCCMHMTDDLFLEVMSCNLRAINIYCWLDMNLIYSKPLISNIISYLKLKSTKSKTKNYYRKYLIY</sequence>
<name>A0A1G4NXA9_9FLOR</name>
<geneLocation type="chloroplast" evidence="1"/>
<reference evidence="1" key="1">
    <citation type="submission" date="2016-10" db="EMBL/GenBank/DDBJ databases">
        <title>Chloroplast genomes as a tool to resolve red algal phylogenies: a case study in the Nemaliales.</title>
        <authorList>
            <person name="Costa J.F."/>
            <person name="Lin S.M."/>
            <person name="Macaya E.C."/>
            <person name="Fernandez-Garcia C."/>
            <person name="Verbruggen H."/>
        </authorList>
    </citation>
    <scope>NUCLEOTIDE SEQUENCE</scope>
    <source>
        <strain evidence="1">J.0154</strain>
    </source>
</reference>
<keyword evidence="1" id="KW-0150">Chloroplast</keyword>
<protein>
    <submittedName>
        <fullName evidence="1">Uncharacterized protein</fullName>
    </submittedName>
</protein>
<dbReference type="GeneID" id="29999797"/>
<organism evidence="1">
    <name type="scientific">Neoizziella asiatica</name>
    <dbReference type="NCBI Taxonomy" id="1077397"/>
    <lineage>
        <taxon>Eukaryota</taxon>
        <taxon>Rhodophyta</taxon>
        <taxon>Florideophyceae</taxon>
        <taxon>Nemaliophycidae</taxon>
        <taxon>Nemaliales</taxon>
        <taxon>Liagoraceae</taxon>
        <taxon>Neoizziella</taxon>
    </lineage>
</organism>
<reference evidence="1" key="2">
    <citation type="submission" date="2016-10" db="EMBL/GenBank/DDBJ databases">
        <authorList>
            <person name="de Groot N.N."/>
        </authorList>
    </citation>
    <scope>NUCLEOTIDE SEQUENCE</scope>
    <source>
        <strain evidence="1">J.0154</strain>
    </source>
</reference>
<dbReference type="EMBL" id="LT622872">
    <property type="protein sequence ID" value="SCW23264.1"/>
    <property type="molecule type" value="Genomic_DNA"/>
</dbReference>
<keyword evidence="1" id="KW-0934">Plastid</keyword>
<dbReference type="RefSeq" id="YP_009314809.1">
    <property type="nucleotide sequence ID" value="NC_031663.1"/>
</dbReference>
<gene>
    <name evidence="1" type="primary">ORF_11</name>
    <name evidence="1" type="ORF">J0154_209</name>
</gene>
<proteinExistence type="predicted"/>
<accession>A0A1G4NXA9</accession>
<evidence type="ECO:0000313" key="1">
    <source>
        <dbReference type="EMBL" id="SCW23264.1"/>
    </source>
</evidence>
<dbReference type="AlphaFoldDB" id="A0A1G4NXA9"/>